<feature type="signal peptide" evidence="1">
    <location>
        <begin position="1"/>
        <end position="25"/>
    </location>
</feature>
<evidence type="ECO:0000256" key="1">
    <source>
        <dbReference type="SAM" id="SignalP"/>
    </source>
</evidence>
<evidence type="ECO:0000313" key="3">
    <source>
        <dbReference type="Proteomes" id="UP000199138"/>
    </source>
</evidence>
<feature type="chain" id="PRO_5011751580" evidence="1">
    <location>
        <begin position="26"/>
        <end position="174"/>
    </location>
</feature>
<proteinExistence type="predicted"/>
<protein>
    <submittedName>
        <fullName evidence="2">Uncharacterized protein</fullName>
    </submittedName>
</protein>
<dbReference type="Proteomes" id="UP000199138">
    <property type="component" value="Unassembled WGS sequence"/>
</dbReference>
<keyword evidence="1" id="KW-0732">Signal</keyword>
<dbReference type="AlphaFoldDB" id="A0A1I7IAX9"/>
<reference evidence="2 3" key="1">
    <citation type="submission" date="2016-10" db="EMBL/GenBank/DDBJ databases">
        <authorList>
            <person name="de Groot N.N."/>
        </authorList>
    </citation>
    <scope>NUCLEOTIDE SEQUENCE [LARGE SCALE GENOMIC DNA]</scope>
    <source>
        <strain evidence="2 3">CGMCC 1.12333</strain>
    </source>
</reference>
<sequence length="174" mass="19518">MYMSGKLGFLAMVSFFLVNSVWAQATSSMDEPTIPNAAYAVMKYDSILQTELLTYQYKEWDFDGDYINDELIFIGNGGAHTYFYPMLRLSTQKDSIAFTSFLLDMPYPVTAEERVPSSQVAIITHPTTNQKSLYLHIDSQWGSIPKILKAQGVAIYQSLISCEKGAVVVKDAEL</sequence>
<dbReference type="STRING" id="1224947.SAMN05216480_11451"/>
<evidence type="ECO:0000313" key="2">
    <source>
        <dbReference type="EMBL" id="SFU70102.1"/>
    </source>
</evidence>
<accession>A0A1I7IAX9</accession>
<dbReference type="EMBL" id="FPBK01000014">
    <property type="protein sequence ID" value="SFU70102.1"/>
    <property type="molecule type" value="Genomic_DNA"/>
</dbReference>
<organism evidence="2 3">
    <name type="scientific">Pustulibacterium marinum</name>
    <dbReference type="NCBI Taxonomy" id="1224947"/>
    <lineage>
        <taxon>Bacteria</taxon>
        <taxon>Pseudomonadati</taxon>
        <taxon>Bacteroidota</taxon>
        <taxon>Flavobacteriia</taxon>
        <taxon>Flavobacteriales</taxon>
        <taxon>Flavobacteriaceae</taxon>
        <taxon>Pustulibacterium</taxon>
    </lineage>
</organism>
<gene>
    <name evidence="2" type="ORF">SAMN05216480_11451</name>
</gene>
<keyword evidence="3" id="KW-1185">Reference proteome</keyword>
<name>A0A1I7IAX9_9FLAO</name>